<dbReference type="InterPro" id="IPR016195">
    <property type="entry name" value="Pol/histidinol_Pase-like"/>
</dbReference>
<gene>
    <name evidence="2" type="ordered locus">DaAHT2_2658</name>
</gene>
<protein>
    <submittedName>
        <fullName evidence="2">PHP domain protein</fullName>
    </submittedName>
</protein>
<dbReference type="InParanoid" id="D6Z1I4"/>
<evidence type="ECO:0000313" key="2">
    <source>
        <dbReference type="EMBL" id="ADH87318.1"/>
    </source>
</evidence>
<dbReference type="GO" id="GO:0035312">
    <property type="term" value="F:5'-3' DNA exonuclease activity"/>
    <property type="evidence" value="ECO:0007669"/>
    <property type="project" value="TreeGrafter"/>
</dbReference>
<keyword evidence="3" id="KW-1185">Reference proteome</keyword>
<organism evidence="2 3">
    <name type="scientific">Desulfurivibrio alkaliphilus (strain DSM 19089 / UNIQEM U267 / AHT2)</name>
    <dbReference type="NCBI Taxonomy" id="589865"/>
    <lineage>
        <taxon>Bacteria</taxon>
        <taxon>Pseudomonadati</taxon>
        <taxon>Thermodesulfobacteriota</taxon>
        <taxon>Desulfobulbia</taxon>
        <taxon>Desulfobulbales</taxon>
        <taxon>Desulfobulbaceae</taxon>
        <taxon>Desulfurivibrio</taxon>
    </lineage>
</organism>
<dbReference type="InterPro" id="IPR003141">
    <property type="entry name" value="Pol/His_phosphatase_N"/>
</dbReference>
<dbReference type="Pfam" id="PF13263">
    <property type="entry name" value="PHP_C"/>
    <property type="match status" value="1"/>
</dbReference>
<dbReference type="InterPro" id="IPR052018">
    <property type="entry name" value="PHP_domain"/>
</dbReference>
<accession>D6Z1I4</accession>
<dbReference type="SUPFAM" id="SSF89550">
    <property type="entry name" value="PHP domain-like"/>
    <property type="match status" value="1"/>
</dbReference>
<dbReference type="EMBL" id="CP001940">
    <property type="protein sequence ID" value="ADH87318.1"/>
    <property type="molecule type" value="Genomic_DNA"/>
</dbReference>
<dbReference type="Pfam" id="PF02811">
    <property type="entry name" value="PHP"/>
    <property type="match status" value="1"/>
</dbReference>
<proteinExistence type="predicted"/>
<evidence type="ECO:0000313" key="3">
    <source>
        <dbReference type="Proteomes" id="UP000001508"/>
    </source>
</evidence>
<dbReference type="STRING" id="589865.DaAHT2_2658"/>
<reference evidence="3" key="1">
    <citation type="submission" date="2010-02" db="EMBL/GenBank/DDBJ databases">
        <title>Complete sequence of Desulfurivibrio alkaliphilus AHT2.</title>
        <authorList>
            <consortium name="US DOE Joint Genome Institute"/>
            <person name="Pitluck S."/>
            <person name="Chertkov O."/>
            <person name="Detter J.C."/>
            <person name="Han C."/>
            <person name="Tapia R."/>
            <person name="Larimer F."/>
            <person name="Land M."/>
            <person name="Hauser L."/>
            <person name="Kyrpides N."/>
            <person name="Mikhailova N."/>
            <person name="Sorokin D.Y."/>
            <person name="Muyzer G."/>
            <person name="Woyke T."/>
        </authorList>
    </citation>
    <scope>NUCLEOTIDE SEQUENCE [LARGE SCALE GENOMIC DNA]</scope>
    <source>
        <strain evidence="3">DSM 19089 / UNIQEM U267 / AHT2</strain>
    </source>
</reference>
<sequence length="205" mass="21782">MLFDLHVHTSHSACSTLELGQILAHAAARGLDGVCLTDHNTMAAGQQVREGIQADGLCVIVGMEYATPQGDFLLFGPFEQLRPGLAAEELLALVDELQGVAVAAHPHRAGRSTAEALVAGGCCRLVEEINGRNSALENQRSQGWLNRYSLAACGGSDAHSLAELGRVVTSFSRPIRKRLDLVGALRAGACRGDWNPRHALNRLAA</sequence>
<dbReference type="CDD" id="cd07432">
    <property type="entry name" value="PHP_HisPPase"/>
    <property type="match status" value="1"/>
</dbReference>
<dbReference type="PANTHER" id="PTHR42924">
    <property type="entry name" value="EXONUCLEASE"/>
    <property type="match status" value="1"/>
</dbReference>
<dbReference type="GO" id="GO:0004534">
    <property type="term" value="F:5'-3' RNA exonuclease activity"/>
    <property type="evidence" value="ECO:0007669"/>
    <property type="project" value="TreeGrafter"/>
</dbReference>
<dbReference type="HOGENOM" id="CLU_072983_1_1_7"/>
<dbReference type="RefSeq" id="WP_013164823.1">
    <property type="nucleotide sequence ID" value="NC_014216.1"/>
</dbReference>
<dbReference type="OrthoDB" id="9775360at2"/>
<dbReference type="AlphaFoldDB" id="D6Z1I4"/>
<evidence type="ECO:0000259" key="1">
    <source>
        <dbReference type="SMART" id="SM00481"/>
    </source>
</evidence>
<feature type="domain" description="Polymerase/histidinol phosphatase N-terminal" evidence="1">
    <location>
        <begin position="3"/>
        <end position="69"/>
    </location>
</feature>
<dbReference type="eggNOG" id="COG0613">
    <property type="taxonomic scope" value="Bacteria"/>
</dbReference>
<dbReference type="Gene3D" id="3.20.20.140">
    <property type="entry name" value="Metal-dependent hydrolases"/>
    <property type="match status" value="1"/>
</dbReference>
<dbReference type="InterPro" id="IPR004013">
    <property type="entry name" value="PHP_dom"/>
</dbReference>
<dbReference type="Proteomes" id="UP000001508">
    <property type="component" value="Chromosome"/>
</dbReference>
<dbReference type="PANTHER" id="PTHR42924:SF3">
    <property type="entry name" value="POLYMERASE_HISTIDINOL PHOSPHATASE N-TERMINAL DOMAIN-CONTAINING PROTEIN"/>
    <property type="match status" value="1"/>
</dbReference>
<name>D6Z1I4_DESAT</name>
<dbReference type="KEGG" id="dak:DaAHT2_2658"/>
<dbReference type="SMART" id="SM00481">
    <property type="entry name" value="POLIIIAc"/>
    <property type="match status" value="1"/>
</dbReference>